<dbReference type="GO" id="GO:0090114">
    <property type="term" value="P:COPII-coated vesicle budding"/>
    <property type="evidence" value="ECO:0007669"/>
    <property type="project" value="TreeGrafter"/>
</dbReference>
<dbReference type="AlphaFoldDB" id="A0AAW2H7F9"/>
<evidence type="ECO:0000256" key="6">
    <source>
        <dbReference type="ARBA" id="ARBA00022574"/>
    </source>
</evidence>
<evidence type="ECO:0000256" key="10">
    <source>
        <dbReference type="ARBA" id="ARBA00023010"/>
    </source>
</evidence>
<dbReference type="SUPFAM" id="SSF50978">
    <property type="entry name" value="WD40 repeat-like"/>
    <property type="match status" value="1"/>
</dbReference>
<evidence type="ECO:0000256" key="8">
    <source>
        <dbReference type="ARBA" id="ARBA00022816"/>
    </source>
</evidence>
<evidence type="ECO:0000256" key="4">
    <source>
        <dbReference type="ARBA" id="ARBA00019195"/>
    </source>
</evidence>
<comment type="subcellular location">
    <subcellularLocation>
        <location evidence="1">Lysosome</location>
    </subcellularLocation>
    <subcellularLocation>
        <location evidence="2">Nucleus</location>
        <location evidence="2">Nuclear pore complex</location>
    </subcellularLocation>
</comment>
<dbReference type="GO" id="GO:0051028">
    <property type="term" value="P:mRNA transport"/>
    <property type="evidence" value="ECO:0007669"/>
    <property type="project" value="UniProtKB-KW"/>
</dbReference>
<dbReference type="InterPro" id="IPR001680">
    <property type="entry name" value="WD40_rpt"/>
</dbReference>
<protein>
    <recommendedName>
        <fullName evidence="4">Protein SEC13 homolog</fullName>
    </recommendedName>
</protein>
<evidence type="ECO:0000256" key="13">
    <source>
        <dbReference type="ARBA" id="ARBA00023242"/>
    </source>
</evidence>
<comment type="similarity">
    <text evidence="3">Belongs to the WD repeat SEC13 family.</text>
</comment>
<name>A0AAW2H7F9_9NEOP</name>
<evidence type="ECO:0000313" key="14">
    <source>
        <dbReference type="EMBL" id="KAL0265642.1"/>
    </source>
</evidence>
<dbReference type="InterPro" id="IPR036322">
    <property type="entry name" value="WD40_repeat_dom_sf"/>
</dbReference>
<dbReference type="GO" id="GO:0005198">
    <property type="term" value="F:structural molecule activity"/>
    <property type="evidence" value="ECO:0007669"/>
    <property type="project" value="InterPro"/>
</dbReference>
<keyword evidence="12" id="KW-0458">Lysosome</keyword>
<keyword evidence="11" id="KW-0906">Nuclear pore complex</keyword>
<keyword evidence="9" id="KW-0653">Protein transport</keyword>
<dbReference type="EMBL" id="JARGDH010000006">
    <property type="protein sequence ID" value="KAL0265642.1"/>
    <property type="molecule type" value="Genomic_DNA"/>
</dbReference>
<keyword evidence="10" id="KW-0811">Translocation</keyword>
<evidence type="ECO:0000256" key="1">
    <source>
        <dbReference type="ARBA" id="ARBA00004371"/>
    </source>
</evidence>
<evidence type="ECO:0000256" key="9">
    <source>
        <dbReference type="ARBA" id="ARBA00022927"/>
    </source>
</evidence>
<accession>A0AAW2H7F9</accession>
<evidence type="ECO:0000256" key="12">
    <source>
        <dbReference type="ARBA" id="ARBA00023228"/>
    </source>
</evidence>
<dbReference type="Gene3D" id="2.130.10.10">
    <property type="entry name" value="YVTN repeat-like/Quinoprotein amine dehydrogenase"/>
    <property type="match status" value="1"/>
</dbReference>
<dbReference type="Pfam" id="PF00400">
    <property type="entry name" value="WD40"/>
    <property type="match status" value="2"/>
</dbReference>
<dbReference type="GO" id="GO:0030127">
    <property type="term" value="C:COPII vesicle coat"/>
    <property type="evidence" value="ECO:0007669"/>
    <property type="project" value="TreeGrafter"/>
</dbReference>
<evidence type="ECO:0000256" key="2">
    <source>
        <dbReference type="ARBA" id="ARBA00004567"/>
    </source>
</evidence>
<comment type="caution">
    <text evidence="14">The sequence shown here is derived from an EMBL/GenBank/DDBJ whole genome shotgun (WGS) entry which is preliminary data.</text>
</comment>
<dbReference type="InterPro" id="IPR037363">
    <property type="entry name" value="Sec13/Seh1_fam"/>
</dbReference>
<keyword evidence="7" id="KW-0677">Repeat</keyword>
<dbReference type="InterPro" id="IPR015943">
    <property type="entry name" value="WD40/YVTN_repeat-like_dom_sf"/>
</dbReference>
<organism evidence="14">
    <name type="scientific">Menopon gallinae</name>
    <name type="common">poultry shaft louse</name>
    <dbReference type="NCBI Taxonomy" id="328185"/>
    <lineage>
        <taxon>Eukaryota</taxon>
        <taxon>Metazoa</taxon>
        <taxon>Ecdysozoa</taxon>
        <taxon>Arthropoda</taxon>
        <taxon>Hexapoda</taxon>
        <taxon>Insecta</taxon>
        <taxon>Pterygota</taxon>
        <taxon>Neoptera</taxon>
        <taxon>Paraneoptera</taxon>
        <taxon>Psocodea</taxon>
        <taxon>Troctomorpha</taxon>
        <taxon>Phthiraptera</taxon>
        <taxon>Amblycera</taxon>
        <taxon>Menoponidae</taxon>
        <taxon>Menopon</taxon>
    </lineage>
</organism>
<evidence type="ECO:0000256" key="3">
    <source>
        <dbReference type="ARBA" id="ARBA00010102"/>
    </source>
</evidence>
<dbReference type="GO" id="GO:0006606">
    <property type="term" value="P:protein import into nucleus"/>
    <property type="evidence" value="ECO:0007669"/>
    <property type="project" value="TreeGrafter"/>
</dbReference>
<evidence type="ECO:0000256" key="5">
    <source>
        <dbReference type="ARBA" id="ARBA00022448"/>
    </source>
</evidence>
<keyword evidence="6" id="KW-0853">WD repeat</keyword>
<gene>
    <name evidence="14" type="ORF">PYX00_011355</name>
</gene>
<sequence>MQACTAGKGLEFKSPSMEVQREIIHSIAADTRGLPGPVTKAIFLNRGELISASCYTGELLVWKLEGAAYSRKFEKRLFEGSINAISHLWLETSFRVFCACSDGNLRIVEFDTRFGTVETQIFCHRSGISSVSNSDRYLMTGSMDHTTAIFDVQSMKEVRRNTDHRGIVRDVGVCSVGEFDISCFASCSDDGTVIIYNKDGDEFKRQVIEIGQPVYSLAWSKTGYSLSVGYGESSVRHFVPDISGLFKDVELKRAE</sequence>
<keyword evidence="8" id="KW-0509">mRNA transport</keyword>
<dbReference type="PANTHER" id="PTHR11024:SF2">
    <property type="entry name" value="PROTEIN SEC13 HOMOLOG"/>
    <property type="match status" value="1"/>
</dbReference>
<dbReference type="PANTHER" id="PTHR11024">
    <property type="entry name" value="NUCLEAR PORE COMPLEX PROTEIN SEC13 / SEH1 FAMILY MEMBER"/>
    <property type="match status" value="1"/>
</dbReference>
<proteinExistence type="inferred from homology"/>
<evidence type="ECO:0000256" key="7">
    <source>
        <dbReference type="ARBA" id="ARBA00022737"/>
    </source>
</evidence>
<reference evidence="14" key="1">
    <citation type="journal article" date="2024" name="Gigascience">
        <title>Chromosome-level genome of the poultry shaft louse Menopon gallinae provides insight into the host-switching and adaptive evolution of parasitic lice.</title>
        <authorList>
            <person name="Xu Y."/>
            <person name="Ma L."/>
            <person name="Liu S."/>
            <person name="Liang Y."/>
            <person name="Liu Q."/>
            <person name="He Z."/>
            <person name="Tian L."/>
            <person name="Duan Y."/>
            <person name="Cai W."/>
            <person name="Li H."/>
            <person name="Song F."/>
        </authorList>
    </citation>
    <scope>NUCLEOTIDE SEQUENCE</scope>
    <source>
        <strain evidence="14">Cailab_2023a</strain>
    </source>
</reference>
<dbReference type="SMART" id="SM00320">
    <property type="entry name" value="WD40"/>
    <property type="match status" value="5"/>
</dbReference>
<evidence type="ECO:0000256" key="11">
    <source>
        <dbReference type="ARBA" id="ARBA00023132"/>
    </source>
</evidence>
<dbReference type="GO" id="GO:0031080">
    <property type="term" value="C:nuclear pore outer ring"/>
    <property type="evidence" value="ECO:0007669"/>
    <property type="project" value="TreeGrafter"/>
</dbReference>
<keyword evidence="5" id="KW-0813">Transport</keyword>
<keyword evidence="13" id="KW-0539">Nucleus</keyword>
<dbReference type="GO" id="GO:0005764">
    <property type="term" value="C:lysosome"/>
    <property type="evidence" value="ECO:0007669"/>
    <property type="project" value="UniProtKB-SubCell"/>
</dbReference>